<dbReference type="RefSeq" id="WP_083181427.1">
    <property type="nucleotide sequence ID" value="NZ_CBCRZR010000018.1"/>
</dbReference>
<comment type="caution">
    <text evidence="1">The sequence shown here is derived from an EMBL/GenBank/DDBJ whole genome shotgun (WGS) entry which is preliminary data.</text>
</comment>
<organism evidence="1 2">
    <name type="scientific">Pseudomonas floridensis</name>
    <dbReference type="NCBI Taxonomy" id="1958950"/>
    <lineage>
        <taxon>Bacteria</taxon>
        <taxon>Pseudomonadati</taxon>
        <taxon>Pseudomonadota</taxon>
        <taxon>Gammaproteobacteria</taxon>
        <taxon>Pseudomonadales</taxon>
        <taxon>Pseudomonadaceae</taxon>
        <taxon>Pseudomonas</taxon>
    </lineage>
</organism>
<proteinExistence type="predicted"/>
<protein>
    <submittedName>
        <fullName evidence="1">Uncharacterized protein</fullName>
    </submittedName>
</protein>
<keyword evidence="2" id="KW-1185">Reference proteome</keyword>
<accession>A0A1X0NB67</accession>
<reference evidence="2" key="1">
    <citation type="submission" date="2017-02" db="EMBL/GenBank/DDBJ databases">
        <title>Pseudomonas floridae sp. nov., a novel pathogenic bacterial species isolated from tomato.</title>
        <authorList>
            <person name="Timilsina S."/>
            <person name="Vallad G.E."/>
            <person name="Jones J.B."/>
        </authorList>
    </citation>
    <scope>NUCLEOTIDE SEQUENCE [LARGE SCALE GENOMIC DNA]</scope>
    <source>
        <strain evidence="2">GEV388</strain>
    </source>
</reference>
<name>A0A1X0NB67_9PSED</name>
<dbReference type="EMBL" id="MUIO01000012">
    <property type="protein sequence ID" value="ORC61143.1"/>
    <property type="molecule type" value="Genomic_DNA"/>
</dbReference>
<dbReference type="OrthoDB" id="6884445at2"/>
<dbReference type="AlphaFoldDB" id="A0A1X0NB67"/>
<gene>
    <name evidence="1" type="ORF">BZK31_04060</name>
</gene>
<sequence>MSFNSVNHVRRGFMLCLLVGTLSGCAGSNDLLGSLNDSLNGGAKKYELNYLKQNLIPGKTTKEQVRQLFGEPYSESLDVVSGSNDSNWEYRKSEEGLSKYTDLAHKYVSTETSLKMYSLSAQTSRGQDVLSDAANVAGVRKGASKVQGSTLYIYFKNDVIDYYRLQ</sequence>
<evidence type="ECO:0000313" key="2">
    <source>
        <dbReference type="Proteomes" id="UP000192815"/>
    </source>
</evidence>
<evidence type="ECO:0000313" key="1">
    <source>
        <dbReference type="EMBL" id="ORC61143.1"/>
    </source>
</evidence>
<dbReference type="Proteomes" id="UP000192815">
    <property type="component" value="Unassembled WGS sequence"/>
</dbReference>